<gene>
    <name evidence="2" type="ORF">FKW44_005984</name>
</gene>
<reference evidence="3" key="1">
    <citation type="submission" date="2021-01" db="EMBL/GenBank/DDBJ databases">
        <title>Caligus Genome Assembly.</title>
        <authorList>
            <person name="Gallardo-Escarate C."/>
        </authorList>
    </citation>
    <scope>NUCLEOTIDE SEQUENCE [LARGE SCALE GENOMIC DNA]</scope>
</reference>
<dbReference type="EMBL" id="CP045893">
    <property type="protein sequence ID" value="QQP53482.1"/>
    <property type="molecule type" value="Genomic_DNA"/>
</dbReference>
<accession>A0A7T8QSG0</accession>
<organism evidence="2 3">
    <name type="scientific">Caligus rogercresseyi</name>
    <name type="common">Sea louse</name>
    <dbReference type="NCBI Taxonomy" id="217165"/>
    <lineage>
        <taxon>Eukaryota</taxon>
        <taxon>Metazoa</taxon>
        <taxon>Ecdysozoa</taxon>
        <taxon>Arthropoda</taxon>
        <taxon>Crustacea</taxon>
        <taxon>Multicrustacea</taxon>
        <taxon>Hexanauplia</taxon>
        <taxon>Copepoda</taxon>
        <taxon>Siphonostomatoida</taxon>
        <taxon>Caligidae</taxon>
        <taxon>Caligus</taxon>
    </lineage>
</organism>
<evidence type="ECO:0000313" key="3">
    <source>
        <dbReference type="Proteomes" id="UP000595437"/>
    </source>
</evidence>
<protein>
    <submittedName>
        <fullName evidence="2">Uncharacterized protein</fullName>
    </submittedName>
</protein>
<dbReference type="OrthoDB" id="2283219at2759"/>
<dbReference type="PANTHER" id="PTHR47326">
    <property type="entry name" value="TRANSPOSABLE ELEMENT TC3 TRANSPOSASE-LIKE PROTEIN"/>
    <property type="match status" value="1"/>
</dbReference>
<proteinExistence type="predicted"/>
<name>A0A7T8QSG0_CALRO</name>
<sequence length="354" mass="40767">MPQAAASLSSCEQLNTTTMDSDNVNPPESWKRTTSVMMICAGFKDKDIIKTACVARNTVKTIRSELEESNNEYEKVVERKKGKRRSDSLRTPEFVEKLVTENPSKSSTKLAEEFGVGNTTIQVCIKEDLRYNFYKRRKGQILTEKAQQNRLSKAQKLLNKLKHPVHNETLWFFSDEKNFTQDQKHNSQNNRWCTKFPAAVMVFGIISSNGDVMPPHFFTKGLRLNSEGYVALMKDVVAPWIKKVAAGRPYVFQQDSAPCHTSHKTQKWLAENLDDYTSPNIWPPNSPDCNPCNYYLWGPVERDTKWTSCNTMAELKARIIRCFKKLPRDQVRSACTRFRSRLEQVVEVRGAYFE</sequence>
<dbReference type="Proteomes" id="UP000595437">
    <property type="component" value="Chromosome 4"/>
</dbReference>
<dbReference type="Gene3D" id="3.30.420.10">
    <property type="entry name" value="Ribonuclease H-like superfamily/Ribonuclease H"/>
    <property type="match status" value="1"/>
</dbReference>
<dbReference type="GO" id="GO:0003676">
    <property type="term" value="F:nucleic acid binding"/>
    <property type="evidence" value="ECO:0007669"/>
    <property type="project" value="InterPro"/>
</dbReference>
<evidence type="ECO:0000313" key="2">
    <source>
        <dbReference type="EMBL" id="QQP53482.1"/>
    </source>
</evidence>
<evidence type="ECO:0000256" key="1">
    <source>
        <dbReference type="SAM" id="MobiDB-lite"/>
    </source>
</evidence>
<dbReference type="PANTHER" id="PTHR47326:SF1">
    <property type="entry name" value="HTH PSQ-TYPE DOMAIN-CONTAINING PROTEIN"/>
    <property type="match status" value="1"/>
</dbReference>
<keyword evidence="3" id="KW-1185">Reference proteome</keyword>
<dbReference type="InterPro" id="IPR036397">
    <property type="entry name" value="RNaseH_sf"/>
</dbReference>
<feature type="region of interest" description="Disordered" evidence="1">
    <location>
        <begin position="1"/>
        <end position="29"/>
    </location>
</feature>
<dbReference type="AlphaFoldDB" id="A0A7T8QSG0"/>